<dbReference type="Proteomes" id="UP001596174">
    <property type="component" value="Unassembled WGS sequence"/>
</dbReference>
<comment type="caution">
    <text evidence="6">The sequence shown here is derived from an EMBL/GenBank/DDBJ whole genome shotgun (WGS) entry which is preliminary data.</text>
</comment>
<dbReference type="InterPro" id="IPR009695">
    <property type="entry name" value="Diacylglyc_glucosyltr_N"/>
</dbReference>
<feature type="domain" description="Glycosyl transferase family 1" evidence="4">
    <location>
        <begin position="238"/>
        <end position="357"/>
    </location>
</feature>
<keyword evidence="7" id="KW-1185">Reference proteome</keyword>
<sequence length="389" mass="41784">MGRLIRLPLARRHAPPRTAPARAVVVSAAVGAGHDAVARELTARLTEAGIEVDRYDFLDLLPAGAGRLLVGTYHRMLELAPWTWRLLYGGLDSPRMMRAQARLFTALAGRRMRRLLSADTRIVVSTYPLASQVLGRLRAQGRVHQPVHTYLTDFSVHRLWASPDVDAHLAVHQVPAAQAASAGCRKVQVVRPLVDRRFTPTTERSREAARIRWGLPLDARIALLVGGSWGAGELERTLADIQAADPDLVCVVACGRNEPLRERLLAAGVRHAVGWTQDMPGLMHAADVLVQNAGGISVLEAVACGLPVLTYRSIPGHGLTNSAALDEAGVARWVRSQGELASALDEAVRSGARASAWGADAVEVLLRSAGLARPAVADHLPARELEAAP</sequence>
<dbReference type="SUPFAM" id="SSF53756">
    <property type="entry name" value="UDP-Glycosyltransferase/glycogen phosphorylase"/>
    <property type="match status" value="1"/>
</dbReference>
<proteinExistence type="inferred from homology"/>
<gene>
    <name evidence="6" type="ORF">ACFP3V_23600</name>
</gene>
<evidence type="ECO:0000313" key="6">
    <source>
        <dbReference type="EMBL" id="MFC5910193.1"/>
    </source>
</evidence>
<dbReference type="InterPro" id="IPR050519">
    <property type="entry name" value="Glycosyltransf_28_UgtP"/>
</dbReference>
<dbReference type="Pfam" id="PF06925">
    <property type="entry name" value="MGDG_synth"/>
    <property type="match status" value="1"/>
</dbReference>
<reference evidence="7" key="1">
    <citation type="journal article" date="2019" name="Int. J. Syst. Evol. Microbiol.">
        <title>The Global Catalogue of Microorganisms (GCM) 10K type strain sequencing project: providing services to taxonomists for standard genome sequencing and annotation.</title>
        <authorList>
            <consortium name="The Broad Institute Genomics Platform"/>
            <consortium name="The Broad Institute Genome Sequencing Center for Infectious Disease"/>
            <person name="Wu L."/>
            <person name="Ma J."/>
        </authorList>
    </citation>
    <scope>NUCLEOTIDE SEQUENCE [LARGE SCALE GENOMIC DNA]</scope>
    <source>
        <strain evidence="7">JCM 4816</strain>
    </source>
</reference>
<dbReference type="RefSeq" id="WP_380586914.1">
    <property type="nucleotide sequence ID" value="NZ_JBHSQJ010000103.1"/>
</dbReference>
<keyword evidence="2 6" id="KW-0328">Glycosyltransferase</keyword>
<dbReference type="Gene3D" id="3.40.50.2000">
    <property type="entry name" value="Glycogen Phosphorylase B"/>
    <property type="match status" value="1"/>
</dbReference>
<dbReference type="GO" id="GO:0016757">
    <property type="term" value="F:glycosyltransferase activity"/>
    <property type="evidence" value="ECO:0007669"/>
    <property type="project" value="UniProtKB-KW"/>
</dbReference>
<organism evidence="6 7">
    <name type="scientific">Streptacidiphilus monticola</name>
    <dbReference type="NCBI Taxonomy" id="2161674"/>
    <lineage>
        <taxon>Bacteria</taxon>
        <taxon>Bacillati</taxon>
        <taxon>Actinomycetota</taxon>
        <taxon>Actinomycetes</taxon>
        <taxon>Kitasatosporales</taxon>
        <taxon>Streptomycetaceae</taxon>
        <taxon>Streptacidiphilus</taxon>
    </lineage>
</organism>
<dbReference type="EC" id="2.4.-.-" evidence="6"/>
<protein>
    <submittedName>
        <fullName evidence="6">Glycosyltransferase</fullName>
        <ecNumber evidence="6">2.4.-.-</ecNumber>
    </submittedName>
</protein>
<evidence type="ECO:0000256" key="3">
    <source>
        <dbReference type="ARBA" id="ARBA00022679"/>
    </source>
</evidence>
<dbReference type="Pfam" id="PF00534">
    <property type="entry name" value="Glycos_transf_1"/>
    <property type="match status" value="1"/>
</dbReference>
<dbReference type="PANTHER" id="PTHR43025:SF3">
    <property type="entry name" value="MONOGALACTOSYLDIACYLGLYCEROL SYNTHASE 1, CHLOROPLASTIC"/>
    <property type="match status" value="1"/>
</dbReference>
<keyword evidence="3 6" id="KW-0808">Transferase</keyword>
<evidence type="ECO:0000256" key="1">
    <source>
        <dbReference type="ARBA" id="ARBA00006962"/>
    </source>
</evidence>
<comment type="similarity">
    <text evidence="1">Belongs to the glycosyltransferase 28 family.</text>
</comment>
<name>A0ABW1G850_9ACTN</name>
<evidence type="ECO:0000256" key="2">
    <source>
        <dbReference type="ARBA" id="ARBA00022676"/>
    </source>
</evidence>
<evidence type="ECO:0000259" key="4">
    <source>
        <dbReference type="Pfam" id="PF00534"/>
    </source>
</evidence>
<accession>A0ABW1G850</accession>
<feature type="domain" description="Diacylglycerol glucosyltransferase N-terminal" evidence="5">
    <location>
        <begin position="34"/>
        <end position="189"/>
    </location>
</feature>
<dbReference type="InterPro" id="IPR001296">
    <property type="entry name" value="Glyco_trans_1"/>
</dbReference>
<dbReference type="EMBL" id="JBHSQJ010000103">
    <property type="protein sequence ID" value="MFC5910193.1"/>
    <property type="molecule type" value="Genomic_DNA"/>
</dbReference>
<dbReference type="PANTHER" id="PTHR43025">
    <property type="entry name" value="MONOGALACTOSYLDIACYLGLYCEROL SYNTHASE"/>
    <property type="match status" value="1"/>
</dbReference>
<evidence type="ECO:0000259" key="5">
    <source>
        <dbReference type="Pfam" id="PF06925"/>
    </source>
</evidence>
<evidence type="ECO:0000313" key="7">
    <source>
        <dbReference type="Proteomes" id="UP001596174"/>
    </source>
</evidence>